<dbReference type="EMBL" id="BLXT01008064">
    <property type="protein sequence ID" value="GFO45636.1"/>
    <property type="molecule type" value="Genomic_DNA"/>
</dbReference>
<accession>A0AAV4DNC2</accession>
<dbReference type="Proteomes" id="UP000735302">
    <property type="component" value="Unassembled WGS sequence"/>
</dbReference>
<organism evidence="1 2">
    <name type="scientific">Plakobranchus ocellatus</name>
    <dbReference type="NCBI Taxonomy" id="259542"/>
    <lineage>
        <taxon>Eukaryota</taxon>
        <taxon>Metazoa</taxon>
        <taxon>Spiralia</taxon>
        <taxon>Lophotrochozoa</taxon>
        <taxon>Mollusca</taxon>
        <taxon>Gastropoda</taxon>
        <taxon>Heterobranchia</taxon>
        <taxon>Euthyneura</taxon>
        <taxon>Panpulmonata</taxon>
        <taxon>Sacoglossa</taxon>
        <taxon>Placobranchoidea</taxon>
        <taxon>Plakobranchidae</taxon>
        <taxon>Plakobranchus</taxon>
    </lineage>
</organism>
<keyword evidence="2" id="KW-1185">Reference proteome</keyword>
<reference evidence="1 2" key="1">
    <citation type="journal article" date="2021" name="Elife">
        <title>Chloroplast acquisition without the gene transfer in kleptoplastic sea slugs, Plakobranchus ocellatus.</title>
        <authorList>
            <person name="Maeda T."/>
            <person name="Takahashi S."/>
            <person name="Yoshida T."/>
            <person name="Shimamura S."/>
            <person name="Takaki Y."/>
            <person name="Nagai Y."/>
            <person name="Toyoda A."/>
            <person name="Suzuki Y."/>
            <person name="Arimoto A."/>
            <person name="Ishii H."/>
            <person name="Satoh N."/>
            <person name="Nishiyama T."/>
            <person name="Hasebe M."/>
            <person name="Maruyama T."/>
            <person name="Minagawa J."/>
            <person name="Obokata J."/>
            <person name="Shigenobu S."/>
        </authorList>
    </citation>
    <scope>NUCLEOTIDE SEQUENCE [LARGE SCALE GENOMIC DNA]</scope>
</reference>
<protein>
    <submittedName>
        <fullName evidence="1">Uncharacterized protein</fullName>
    </submittedName>
</protein>
<proteinExistence type="predicted"/>
<gene>
    <name evidence="1" type="ORF">PoB_007214100</name>
</gene>
<evidence type="ECO:0000313" key="2">
    <source>
        <dbReference type="Proteomes" id="UP000735302"/>
    </source>
</evidence>
<evidence type="ECO:0000313" key="1">
    <source>
        <dbReference type="EMBL" id="GFO45636.1"/>
    </source>
</evidence>
<comment type="caution">
    <text evidence="1">The sequence shown here is derived from an EMBL/GenBank/DDBJ whole genome shotgun (WGS) entry which is preliminary data.</text>
</comment>
<dbReference type="AlphaFoldDB" id="A0AAV4DNC2"/>
<sequence>MVCSSSTGLFPGHKSAIYSGAKTIKAKQKNVWINSGDSDQSFWRTGNQTRSTCPVLPALDKKIWPDLHTVSQKLNRSLIDLHLLAE</sequence>
<name>A0AAV4DNC2_9GAST</name>